<feature type="compositionally biased region" description="Polar residues" evidence="5">
    <location>
        <begin position="483"/>
        <end position="518"/>
    </location>
</feature>
<dbReference type="InterPro" id="IPR015943">
    <property type="entry name" value="WD40/YVTN_repeat-like_dom_sf"/>
</dbReference>
<dbReference type="Pfam" id="PF11816">
    <property type="entry name" value="DUF3337"/>
    <property type="match status" value="2"/>
</dbReference>
<comment type="similarity">
    <text evidence="1">Belongs to the WD repeat WDR48 family.</text>
</comment>
<dbReference type="EMBL" id="LSSN01001636">
    <property type="protein sequence ID" value="OMJ18871.1"/>
    <property type="molecule type" value="Genomic_DNA"/>
</dbReference>
<proteinExistence type="inferred from homology"/>
<accession>A0A1R1XW41</accession>
<dbReference type="GO" id="GO:0000724">
    <property type="term" value="P:double-strand break repair via homologous recombination"/>
    <property type="evidence" value="ECO:0007669"/>
    <property type="project" value="TreeGrafter"/>
</dbReference>
<evidence type="ECO:0000313" key="7">
    <source>
        <dbReference type="Proteomes" id="UP000187283"/>
    </source>
</evidence>
<protein>
    <submittedName>
        <fullName evidence="6">UBP9-binding protein</fullName>
    </submittedName>
</protein>
<feature type="region of interest" description="Disordered" evidence="5">
    <location>
        <begin position="483"/>
        <end position="522"/>
    </location>
</feature>
<dbReference type="PROSITE" id="PS50082">
    <property type="entry name" value="WD_REPEATS_2"/>
    <property type="match status" value="3"/>
</dbReference>
<feature type="compositionally biased region" description="Low complexity" evidence="5">
    <location>
        <begin position="873"/>
        <end position="892"/>
    </location>
</feature>
<keyword evidence="3" id="KW-0677">Repeat</keyword>
<evidence type="ECO:0000313" key="6">
    <source>
        <dbReference type="EMBL" id="OMJ18871.1"/>
    </source>
</evidence>
<dbReference type="SMART" id="SM00320">
    <property type="entry name" value="WD40"/>
    <property type="match status" value="4"/>
</dbReference>
<evidence type="ECO:0000256" key="4">
    <source>
        <dbReference type="PROSITE-ProRule" id="PRU00221"/>
    </source>
</evidence>
<dbReference type="InterPro" id="IPR020472">
    <property type="entry name" value="WD40_PAC1"/>
</dbReference>
<dbReference type="PRINTS" id="PR00320">
    <property type="entry name" value="GPROTEINBRPT"/>
</dbReference>
<dbReference type="Pfam" id="PF00400">
    <property type="entry name" value="WD40"/>
    <property type="match status" value="3"/>
</dbReference>
<dbReference type="PANTHER" id="PTHR19862:SF14">
    <property type="entry name" value="WD REPEAT-CONTAINING PROTEIN 48"/>
    <property type="match status" value="1"/>
</dbReference>
<evidence type="ECO:0000256" key="3">
    <source>
        <dbReference type="ARBA" id="ARBA00022737"/>
    </source>
</evidence>
<name>A0A1R1XW41_9FUNG</name>
<keyword evidence="7" id="KW-1185">Reference proteome</keyword>
<dbReference type="STRING" id="133412.A0A1R1XW41"/>
<dbReference type="SUPFAM" id="SSF50978">
    <property type="entry name" value="WD40 repeat-like"/>
    <property type="match status" value="1"/>
</dbReference>
<dbReference type="InterPro" id="IPR001680">
    <property type="entry name" value="WD40_rpt"/>
</dbReference>
<dbReference type="PROSITE" id="PS00678">
    <property type="entry name" value="WD_REPEATS_1"/>
    <property type="match status" value="2"/>
</dbReference>
<feature type="region of interest" description="Disordered" evidence="5">
    <location>
        <begin position="536"/>
        <end position="576"/>
    </location>
</feature>
<feature type="repeat" description="WD" evidence="4">
    <location>
        <begin position="73"/>
        <end position="108"/>
    </location>
</feature>
<dbReference type="GO" id="GO:0043130">
    <property type="term" value="F:ubiquitin binding"/>
    <property type="evidence" value="ECO:0007669"/>
    <property type="project" value="TreeGrafter"/>
</dbReference>
<dbReference type="InterPro" id="IPR021772">
    <property type="entry name" value="WDR48/Bun107"/>
</dbReference>
<gene>
    <name evidence="6" type="ORF">AYI70_g5084</name>
</gene>
<evidence type="ECO:0000256" key="5">
    <source>
        <dbReference type="SAM" id="MobiDB-lite"/>
    </source>
</evidence>
<dbReference type="InterPro" id="IPR036322">
    <property type="entry name" value="WD40_repeat_dom_sf"/>
</dbReference>
<dbReference type="InterPro" id="IPR051246">
    <property type="entry name" value="WDR48"/>
</dbReference>
<dbReference type="OrthoDB" id="2421129at2759"/>
<feature type="repeat" description="WD" evidence="4">
    <location>
        <begin position="115"/>
        <end position="156"/>
    </location>
</feature>
<evidence type="ECO:0000256" key="1">
    <source>
        <dbReference type="ARBA" id="ARBA00006917"/>
    </source>
</evidence>
<comment type="caution">
    <text evidence="6">The sequence shown here is derived from an EMBL/GenBank/DDBJ whole genome shotgun (WGS) entry which is preliminary data.</text>
</comment>
<dbReference type="Proteomes" id="UP000187283">
    <property type="component" value="Unassembled WGS sequence"/>
</dbReference>
<reference evidence="6 7" key="1">
    <citation type="submission" date="2017-01" db="EMBL/GenBank/DDBJ databases">
        <authorList>
            <person name="Mah S.A."/>
            <person name="Swanson W.J."/>
            <person name="Moy G.W."/>
            <person name="Vacquier V.D."/>
        </authorList>
    </citation>
    <scope>NUCLEOTIDE SEQUENCE [LARGE SCALE GENOMIC DNA]</scope>
    <source>
        <strain evidence="6 7">GSMNP</strain>
    </source>
</reference>
<dbReference type="InterPro" id="IPR019775">
    <property type="entry name" value="WD40_repeat_CS"/>
</dbReference>
<evidence type="ECO:0000256" key="2">
    <source>
        <dbReference type="ARBA" id="ARBA00022574"/>
    </source>
</evidence>
<dbReference type="AlphaFoldDB" id="A0A1R1XW41"/>
<organism evidence="6 7">
    <name type="scientific">Smittium culicis</name>
    <dbReference type="NCBI Taxonomy" id="133412"/>
    <lineage>
        <taxon>Eukaryota</taxon>
        <taxon>Fungi</taxon>
        <taxon>Fungi incertae sedis</taxon>
        <taxon>Zoopagomycota</taxon>
        <taxon>Kickxellomycotina</taxon>
        <taxon>Harpellomycetes</taxon>
        <taxon>Harpellales</taxon>
        <taxon>Legeriomycetaceae</taxon>
        <taxon>Smittium</taxon>
    </lineage>
</organism>
<keyword evidence="2 4" id="KW-0853">WD repeat</keyword>
<sequence length="1010" mass="114117">ISGSSDLTIRSWSPFSQDGSNIETIGSHKDYVKCLSYVSAQNVLISGGLDSTINVWDLSINRNQSSVVEKNNNLDSKSSIYSLGSNYNGSIVASGTTDRNIGLWDLRTKAHTGWLAGHTERVNSVLVAHDGEFILSGSSDNTVKLWSLKTKRCISTFSHHDSSVWNIYSDCPNFKTFYSGDRNGNLMKTKVFDNLGYDVNILLAKEPNSILSIRTEKNNKYLWSAAYGSGMSRWNEIDDSKFTEKFNYLKNRALYGDTYENSPKHAIISNSDNINDTPDSNPNPDVAIFKEPVYDSPVESIVGPPGLKKHIILQNKIHVLAIDSENEISLWDLLLAKKIKVFDSEWGTDLESIADSMNHPSQTVASWCNIDTKIGMLTVQIKITQAWDAEIYIDQLSHLSFDQYKKFIANGVERIKIGPWMLKNLFEKFNKLNSEPKNITHSIANSLSKWSSENPNGSSMTFSEILDTFKVPDEIDLLEFQPITPNVSESNQTDSNTQNSDLDSNNSSTIPENKNQKQSNRSSKFLSFKLFKNKKDKKLSDSNDAKTQSSNNDRAKSNANMGNNSDPTLPIDQENNPQLRTYNHLKENDKNLIILKSFKNASEVNTYSIFDLYPSHELPSNLKIIVLEEDTNNEVPSCIYESSFPKKGEKLRVYSQHNITDDIFLTFTLSLPSWVVDYIYLHRFPLSYAPPNPLLFSLSPSPAPFMQLPSLGLGNNLLSAHQMLRVTKISAYISEKLRVRYPPMEYFDSVSSLINKFANEYPVESKDLKNAHYISQNQTGLSKNTSSIKCYWEIAMEKLGESLCDEERLLLRAFSKLPKNQLPKVLSLTLTNPKDDIGRNTLNPSSPNDEVCNEYNKNTELEKDTDDTQILENSDSTNPSNNPNNINFKSISESNTESNSKVAQSDIADEFKSLTLENKADHMEPENTSGAIINPTHEINNINSLTVSSSQRMSNLSFLWMDIICKDSILDPSTTLNTIRTFYWKSSQEMMISYRWKKFIVTRVKNFLSD</sequence>
<feature type="repeat" description="WD" evidence="4">
    <location>
        <begin position="25"/>
        <end position="66"/>
    </location>
</feature>
<feature type="compositionally biased region" description="Polar residues" evidence="5">
    <location>
        <begin position="545"/>
        <end position="576"/>
    </location>
</feature>
<feature type="compositionally biased region" description="Polar residues" evidence="5">
    <location>
        <begin position="893"/>
        <end position="903"/>
    </location>
</feature>
<feature type="region of interest" description="Disordered" evidence="5">
    <location>
        <begin position="865"/>
        <end position="904"/>
    </location>
</feature>
<dbReference type="PANTHER" id="PTHR19862">
    <property type="entry name" value="WD REPEAT-CONTAINING PROTEIN 48"/>
    <property type="match status" value="1"/>
</dbReference>
<feature type="non-terminal residue" evidence="6">
    <location>
        <position position="1"/>
    </location>
</feature>
<dbReference type="PROSITE" id="PS50294">
    <property type="entry name" value="WD_REPEATS_REGION"/>
    <property type="match status" value="2"/>
</dbReference>
<dbReference type="Gene3D" id="2.130.10.10">
    <property type="entry name" value="YVTN repeat-like/Quinoprotein amine dehydrogenase"/>
    <property type="match status" value="2"/>
</dbReference>